<dbReference type="OrthoDB" id="204433at2157"/>
<sequence>MAVADGENADEGERRVAVAALRSSPGRTVFTEDGNCDGWISTDLTLDVER</sequence>
<organism evidence="1 2">
    <name type="scientific">Halorarum halophilum</name>
    <dbReference type="NCBI Taxonomy" id="2743090"/>
    <lineage>
        <taxon>Archaea</taxon>
        <taxon>Methanobacteriati</taxon>
        <taxon>Methanobacteriota</taxon>
        <taxon>Stenosarchaea group</taxon>
        <taxon>Halobacteria</taxon>
        <taxon>Halobacteriales</taxon>
        <taxon>Haloferacaceae</taxon>
        <taxon>Halorarum</taxon>
    </lineage>
</organism>
<gene>
    <name evidence="1" type="ORF">HUG10_03545</name>
</gene>
<proteinExistence type="predicted"/>
<keyword evidence="2" id="KW-1185">Reference proteome</keyword>
<evidence type="ECO:0000313" key="2">
    <source>
        <dbReference type="Proteomes" id="UP000509750"/>
    </source>
</evidence>
<dbReference type="GeneID" id="56027876"/>
<dbReference type="RefSeq" id="WP_179168245.1">
    <property type="nucleotide sequence ID" value="NZ_CP058529.1"/>
</dbReference>
<accession>A0A7D5GE58</accession>
<name>A0A7D5GE58_9EURY</name>
<dbReference type="Proteomes" id="UP000509750">
    <property type="component" value="Chromosome"/>
</dbReference>
<protein>
    <submittedName>
        <fullName evidence="1">Uncharacterized protein</fullName>
    </submittedName>
</protein>
<evidence type="ECO:0000313" key="1">
    <source>
        <dbReference type="EMBL" id="QLG26670.1"/>
    </source>
</evidence>
<reference evidence="1 2" key="1">
    <citation type="submission" date="2020-07" db="EMBL/GenBank/DDBJ databases">
        <title>Gai3-2, isolated from salt lake.</title>
        <authorList>
            <person name="Cui H."/>
            <person name="Shi X."/>
        </authorList>
    </citation>
    <scope>NUCLEOTIDE SEQUENCE [LARGE SCALE GENOMIC DNA]</scope>
    <source>
        <strain evidence="1 2">Gai3-2</strain>
    </source>
</reference>
<dbReference type="EMBL" id="CP058529">
    <property type="protein sequence ID" value="QLG26670.1"/>
    <property type="molecule type" value="Genomic_DNA"/>
</dbReference>
<dbReference type="AlphaFoldDB" id="A0A7D5GE58"/>
<dbReference type="KEGG" id="halg:HUG10_03545"/>